<keyword evidence="2" id="KW-1185">Reference proteome</keyword>
<organism evidence="1 2">
    <name type="scientific">Cetraspora pellucida</name>
    <dbReference type="NCBI Taxonomy" id="1433469"/>
    <lineage>
        <taxon>Eukaryota</taxon>
        <taxon>Fungi</taxon>
        <taxon>Fungi incertae sedis</taxon>
        <taxon>Mucoromycota</taxon>
        <taxon>Glomeromycotina</taxon>
        <taxon>Glomeromycetes</taxon>
        <taxon>Diversisporales</taxon>
        <taxon>Gigasporaceae</taxon>
        <taxon>Cetraspora</taxon>
    </lineage>
</organism>
<comment type="caution">
    <text evidence="1">The sequence shown here is derived from an EMBL/GenBank/DDBJ whole genome shotgun (WGS) entry which is preliminary data.</text>
</comment>
<dbReference type="OrthoDB" id="2481038at2759"/>
<accession>A0A9N9JP57</accession>
<name>A0A9N9JP57_9GLOM</name>
<dbReference type="EMBL" id="CAJVQA010026132">
    <property type="protein sequence ID" value="CAG8788142.1"/>
    <property type="molecule type" value="Genomic_DNA"/>
</dbReference>
<protein>
    <submittedName>
        <fullName evidence="1">6745_t:CDS:1</fullName>
    </submittedName>
</protein>
<proteinExistence type="predicted"/>
<gene>
    <name evidence="1" type="ORF">CPELLU_LOCUS16832</name>
</gene>
<dbReference type="AlphaFoldDB" id="A0A9N9JP57"/>
<feature type="non-terminal residue" evidence="1">
    <location>
        <position position="55"/>
    </location>
</feature>
<evidence type="ECO:0000313" key="1">
    <source>
        <dbReference type="EMBL" id="CAG8788142.1"/>
    </source>
</evidence>
<sequence length="55" mass="5865">MVATNDSSVDQISAIDMNVDKIVPNIDTNNISATNMNLNEVVSDVDTNQIAATEV</sequence>
<reference evidence="1" key="1">
    <citation type="submission" date="2021-06" db="EMBL/GenBank/DDBJ databases">
        <authorList>
            <person name="Kallberg Y."/>
            <person name="Tangrot J."/>
            <person name="Rosling A."/>
        </authorList>
    </citation>
    <scope>NUCLEOTIDE SEQUENCE</scope>
    <source>
        <strain evidence="1">FL966</strain>
    </source>
</reference>
<evidence type="ECO:0000313" key="2">
    <source>
        <dbReference type="Proteomes" id="UP000789759"/>
    </source>
</evidence>
<dbReference type="Proteomes" id="UP000789759">
    <property type="component" value="Unassembled WGS sequence"/>
</dbReference>